<feature type="chain" id="PRO_5044757905" evidence="1">
    <location>
        <begin position="32"/>
        <end position="229"/>
    </location>
</feature>
<sequence>MSALASNRAVSATVLLSLIVVTGGCLAMASAVPVANGRRLQQLVVVGGELTSQLQALTSGLQKLSDQLQLELSTLSGLPADLLAQLQQVATSFDVAQRELQSNVQALLGLPASVLGLPDNQVIVQNLLAQFKTELQYVLTQFQNPQPVGGCFTTQQVNVLGAITDLTGQLKSATSGLLISMQPLVLIADLQSLGNAVSQVNPCASGLETLLSHGDAVLALLGELLVAIQ</sequence>
<keyword evidence="1" id="KW-0732">Signal</keyword>
<name>A0ABC8YHC1_9POAL</name>
<organism evidence="2 3">
    <name type="scientific">Urochloa decumbens</name>
    <dbReference type="NCBI Taxonomy" id="240449"/>
    <lineage>
        <taxon>Eukaryota</taxon>
        <taxon>Viridiplantae</taxon>
        <taxon>Streptophyta</taxon>
        <taxon>Embryophyta</taxon>
        <taxon>Tracheophyta</taxon>
        <taxon>Spermatophyta</taxon>
        <taxon>Magnoliopsida</taxon>
        <taxon>Liliopsida</taxon>
        <taxon>Poales</taxon>
        <taxon>Poaceae</taxon>
        <taxon>PACMAD clade</taxon>
        <taxon>Panicoideae</taxon>
        <taxon>Panicodae</taxon>
        <taxon>Paniceae</taxon>
        <taxon>Melinidinae</taxon>
        <taxon>Urochloa</taxon>
    </lineage>
</organism>
<protein>
    <submittedName>
        <fullName evidence="2">Uncharacterized protein</fullName>
    </submittedName>
</protein>
<gene>
    <name evidence="2" type="ORF">URODEC1_LOCUS34008</name>
</gene>
<dbReference type="EMBL" id="OZ075126">
    <property type="protein sequence ID" value="CAL4943193.1"/>
    <property type="molecule type" value="Genomic_DNA"/>
</dbReference>
<feature type="signal peptide" evidence="1">
    <location>
        <begin position="1"/>
        <end position="31"/>
    </location>
</feature>
<evidence type="ECO:0000313" key="2">
    <source>
        <dbReference type="EMBL" id="CAL4943193.1"/>
    </source>
</evidence>
<dbReference type="AlphaFoldDB" id="A0ABC8YHC1"/>
<evidence type="ECO:0000256" key="1">
    <source>
        <dbReference type="SAM" id="SignalP"/>
    </source>
</evidence>
<reference evidence="2 3" key="2">
    <citation type="submission" date="2024-10" db="EMBL/GenBank/DDBJ databases">
        <authorList>
            <person name="Ryan C."/>
        </authorList>
    </citation>
    <scope>NUCLEOTIDE SEQUENCE [LARGE SCALE GENOMIC DNA]</scope>
</reference>
<keyword evidence="3" id="KW-1185">Reference proteome</keyword>
<evidence type="ECO:0000313" key="3">
    <source>
        <dbReference type="Proteomes" id="UP001497457"/>
    </source>
</evidence>
<proteinExistence type="predicted"/>
<reference evidence="3" key="1">
    <citation type="submission" date="2024-06" db="EMBL/GenBank/DDBJ databases">
        <authorList>
            <person name="Ryan C."/>
        </authorList>
    </citation>
    <scope>NUCLEOTIDE SEQUENCE [LARGE SCALE GENOMIC DNA]</scope>
</reference>
<accession>A0ABC8YHC1</accession>
<dbReference type="Proteomes" id="UP001497457">
    <property type="component" value="Chromosome 16b"/>
</dbReference>